<dbReference type="AlphaFoldDB" id="A0AAN5CE37"/>
<organism evidence="1 2">
    <name type="scientific">Pristionchus mayeri</name>
    <dbReference type="NCBI Taxonomy" id="1317129"/>
    <lineage>
        <taxon>Eukaryota</taxon>
        <taxon>Metazoa</taxon>
        <taxon>Ecdysozoa</taxon>
        <taxon>Nematoda</taxon>
        <taxon>Chromadorea</taxon>
        <taxon>Rhabditida</taxon>
        <taxon>Rhabditina</taxon>
        <taxon>Diplogasteromorpha</taxon>
        <taxon>Diplogasteroidea</taxon>
        <taxon>Neodiplogasteridae</taxon>
        <taxon>Pristionchus</taxon>
    </lineage>
</organism>
<evidence type="ECO:0000313" key="2">
    <source>
        <dbReference type="Proteomes" id="UP001328107"/>
    </source>
</evidence>
<protein>
    <submittedName>
        <fullName evidence="1">Uncharacterized protein</fullName>
    </submittedName>
</protein>
<name>A0AAN5CE37_9BILA</name>
<accession>A0AAN5CE37</accession>
<dbReference type="Proteomes" id="UP001328107">
    <property type="component" value="Unassembled WGS sequence"/>
</dbReference>
<evidence type="ECO:0000313" key="1">
    <source>
        <dbReference type="EMBL" id="GMR39424.1"/>
    </source>
</evidence>
<comment type="caution">
    <text evidence="1">The sequence shown here is derived from an EMBL/GenBank/DDBJ whole genome shotgun (WGS) entry which is preliminary data.</text>
</comment>
<reference evidence="2" key="1">
    <citation type="submission" date="2022-10" db="EMBL/GenBank/DDBJ databases">
        <title>Genome assembly of Pristionchus species.</title>
        <authorList>
            <person name="Yoshida K."/>
            <person name="Sommer R.J."/>
        </authorList>
    </citation>
    <scope>NUCLEOTIDE SEQUENCE [LARGE SCALE GENOMIC DNA]</scope>
    <source>
        <strain evidence="2">RS5460</strain>
    </source>
</reference>
<proteinExistence type="predicted"/>
<gene>
    <name evidence="1" type="ORF">PMAYCL1PPCAC_09619</name>
</gene>
<dbReference type="EMBL" id="BTRK01000002">
    <property type="protein sequence ID" value="GMR39424.1"/>
    <property type="molecule type" value="Genomic_DNA"/>
</dbReference>
<sequence>MEFFLTFPKRVFTICSCAKFTGVPSIMQLQRLIRQYWKATQSLYTLGESSPFVYFTNCGAPIYVLDTNTMELVTSIYLEDVKQIMYIAGVYNGEITVIDSEGNKLLNSRSNIQDGIRQFHSKFLWKIAMMHRGNSSQSNILYMRYIIIRQINQLLHRTIYNFLDS</sequence>
<keyword evidence="2" id="KW-1185">Reference proteome</keyword>